<dbReference type="EMBL" id="CP003600">
    <property type="protein sequence ID" value="AFY95489.1"/>
    <property type="molecule type" value="Genomic_DNA"/>
</dbReference>
<reference evidence="1 2" key="1">
    <citation type="submission" date="2012-05" db="EMBL/GenBank/DDBJ databases">
        <title>Finished chromosome of genome of Chamaesiphon sp. PCC 6605.</title>
        <authorList>
            <consortium name="US DOE Joint Genome Institute"/>
            <person name="Gugger M."/>
            <person name="Coursin T."/>
            <person name="Rippka R."/>
            <person name="Tandeau De Marsac N."/>
            <person name="Huntemann M."/>
            <person name="Wei C.-L."/>
            <person name="Han J."/>
            <person name="Detter J.C."/>
            <person name="Han C."/>
            <person name="Tapia R."/>
            <person name="Chen A."/>
            <person name="Kyrpides N."/>
            <person name="Mavromatis K."/>
            <person name="Markowitz V."/>
            <person name="Szeto E."/>
            <person name="Ivanova N."/>
            <person name="Pagani I."/>
            <person name="Pati A."/>
            <person name="Goodwin L."/>
            <person name="Nordberg H.P."/>
            <person name="Cantor M.N."/>
            <person name="Hua S.X."/>
            <person name="Woyke T."/>
            <person name="Kerfeld C.A."/>
        </authorList>
    </citation>
    <scope>NUCLEOTIDE SEQUENCE [LARGE SCALE GENOMIC DNA]</scope>
    <source>
        <strain evidence="2">ATCC 27169 / PCC 6605</strain>
    </source>
</reference>
<evidence type="ECO:0000313" key="1">
    <source>
        <dbReference type="EMBL" id="AFY95489.1"/>
    </source>
</evidence>
<dbReference type="STRING" id="1173020.Cha6605_4570"/>
<dbReference type="KEGG" id="cmp:Cha6605_4570"/>
<keyword evidence="2" id="KW-1185">Reference proteome</keyword>
<dbReference type="HOGENOM" id="CLU_2768283_0_0_3"/>
<dbReference type="RefSeq" id="WP_015161588.1">
    <property type="nucleotide sequence ID" value="NC_019697.1"/>
</dbReference>
<gene>
    <name evidence="1" type="ORF">Cha6605_4570</name>
</gene>
<proteinExistence type="predicted"/>
<sequence length="69" mass="7735">MDNIVPESYVSLRNLPIAVSTIETTVLGRFDTVNAKITKLESSTNNLYPQSSELIVIKPQDREQEVKLS</sequence>
<name>K9UMR6_CHAP6</name>
<organism evidence="1 2">
    <name type="scientific">Chamaesiphon minutus (strain ATCC 27169 / PCC 6605)</name>
    <dbReference type="NCBI Taxonomy" id="1173020"/>
    <lineage>
        <taxon>Bacteria</taxon>
        <taxon>Bacillati</taxon>
        <taxon>Cyanobacteriota</taxon>
        <taxon>Cyanophyceae</taxon>
        <taxon>Gomontiellales</taxon>
        <taxon>Chamaesiphonaceae</taxon>
        <taxon>Chamaesiphon</taxon>
    </lineage>
</organism>
<accession>K9UMR6</accession>
<protein>
    <submittedName>
        <fullName evidence="1">Uncharacterized protein</fullName>
    </submittedName>
</protein>
<dbReference type="Proteomes" id="UP000010366">
    <property type="component" value="Chromosome"/>
</dbReference>
<evidence type="ECO:0000313" key="2">
    <source>
        <dbReference type="Proteomes" id="UP000010366"/>
    </source>
</evidence>
<dbReference type="AlphaFoldDB" id="K9UMR6"/>